<dbReference type="FunFam" id="1.10.10.10:FF:000097">
    <property type="entry name" value="Protein c-ets-1 isoform 1"/>
    <property type="match status" value="1"/>
</dbReference>
<dbReference type="PROSITE" id="PS00345">
    <property type="entry name" value="ETS_DOMAIN_1"/>
    <property type="match status" value="1"/>
</dbReference>
<dbReference type="Gene3D" id="1.10.10.10">
    <property type="entry name" value="Winged helix-like DNA-binding domain superfamily/Winged helix DNA-binding domain"/>
    <property type="match status" value="1"/>
</dbReference>
<dbReference type="InterPro" id="IPR003118">
    <property type="entry name" value="Pointed_dom"/>
</dbReference>
<keyword evidence="7" id="KW-1185">Reference proteome</keyword>
<dbReference type="EMBL" id="MRZV01000854">
    <property type="protein sequence ID" value="PIK43380.1"/>
    <property type="molecule type" value="Genomic_DNA"/>
</dbReference>
<comment type="subcellular location">
    <subcellularLocation>
        <location evidence="3">Nucleus</location>
    </subcellularLocation>
</comment>
<keyword evidence="3" id="KW-0539">Nucleus</keyword>
<comment type="similarity">
    <text evidence="1 3">Belongs to the ETS family.</text>
</comment>
<dbReference type="PROSITE" id="PS00346">
    <property type="entry name" value="ETS_DOMAIN_2"/>
    <property type="match status" value="1"/>
</dbReference>
<sequence length="546" mass="60978">MEIKMPSPSTLRTVKIWPGLEPAVLRSKPPLTARNDEDTIRTLSDLFGKYVTVVDYIRELKQEAESSSSMLLPSNHLCIKSETKLQEVPTGFDLPDELATPSFNLHSTLPPPTPGTSARMTACLKESFSSFQKERERLGIPQDPQKWSKQHVVAWIRWAINELSLEGVSEANFNLTGADLCGLSMLDFLSRTPPFMGDILWEHLDMMKKDCVINSNSIPIPVDLLPSYSPIDSPLSSAVKIENSLSFPNNQGTQNCLPSLDEFLGQGFSADQPQAVPVSSSQLPSFSDGMFQVSESLQTLSEFSAEDILSIKKEDAGSSSDYYSLESSPNTTNFLDAARSSTDCYGNSNALVFDQVSNYLSNFNKGQFSQFEAYDPCPTHADEIPSSSYSETDLRWVTQPRPHLHRTVLEGSESPIGDSTSNPVIPAAVLAGYSGSGPIQLWQFLLELLTDKTCQQIISWTGDGWEFKLSDPDEVARRWGKRKNKPKMNYEKLSRGLRYYYDKNIIHKTAGKRYVYRFVCDLHSLLGYTPEQLHEMVGICPSQEDD</sequence>
<dbReference type="AlphaFoldDB" id="A0A2G8K5U6"/>
<organism evidence="6 7">
    <name type="scientific">Stichopus japonicus</name>
    <name type="common">Sea cucumber</name>
    <dbReference type="NCBI Taxonomy" id="307972"/>
    <lineage>
        <taxon>Eukaryota</taxon>
        <taxon>Metazoa</taxon>
        <taxon>Echinodermata</taxon>
        <taxon>Eleutherozoa</taxon>
        <taxon>Echinozoa</taxon>
        <taxon>Holothuroidea</taxon>
        <taxon>Aspidochirotacea</taxon>
        <taxon>Aspidochirotida</taxon>
        <taxon>Stichopodidae</taxon>
        <taxon>Apostichopus</taxon>
    </lineage>
</organism>
<dbReference type="PROSITE" id="PS51433">
    <property type="entry name" value="PNT"/>
    <property type="match status" value="1"/>
</dbReference>
<dbReference type="InterPro" id="IPR036388">
    <property type="entry name" value="WH-like_DNA-bd_sf"/>
</dbReference>
<comment type="caution">
    <text evidence="6">The sequence shown here is derived from an EMBL/GenBank/DDBJ whole genome shotgun (WGS) entry which is preliminary data.</text>
</comment>
<protein>
    <submittedName>
        <fullName evidence="6">Ets1/2 transcription factor</fullName>
    </submittedName>
</protein>
<dbReference type="FunFam" id="1.10.150.50:FF:000014">
    <property type="entry name" value="Protein c-ets-1 isoform 1"/>
    <property type="match status" value="1"/>
</dbReference>
<dbReference type="Pfam" id="PF02198">
    <property type="entry name" value="SAM_PNT"/>
    <property type="match status" value="1"/>
</dbReference>
<evidence type="ECO:0000313" key="7">
    <source>
        <dbReference type="Proteomes" id="UP000230750"/>
    </source>
</evidence>
<evidence type="ECO:0000259" key="4">
    <source>
        <dbReference type="PROSITE" id="PS50061"/>
    </source>
</evidence>
<evidence type="ECO:0000256" key="2">
    <source>
        <dbReference type="ARBA" id="ARBA00023125"/>
    </source>
</evidence>
<dbReference type="PANTHER" id="PTHR11849">
    <property type="entry name" value="ETS"/>
    <property type="match status" value="1"/>
</dbReference>
<dbReference type="Pfam" id="PF00178">
    <property type="entry name" value="Ets"/>
    <property type="match status" value="1"/>
</dbReference>
<feature type="domain" description="ETS" evidence="4">
    <location>
        <begin position="439"/>
        <end position="519"/>
    </location>
</feature>
<dbReference type="SMART" id="SM00251">
    <property type="entry name" value="SAM_PNT"/>
    <property type="match status" value="1"/>
</dbReference>
<dbReference type="STRING" id="307972.A0A2G8K5U6"/>
<dbReference type="SMART" id="SM00413">
    <property type="entry name" value="ETS"/>
    <property type="match status" value="1"/>
</dbReference>
<evidence type="ECO:0000256" key="1">
    <source>
        <dbReference type="ARBA" id="ARBA00005562"/>
    </source>
</evidence>
<dbReference type="Gene3D" id="1.10.150.50">
    <property type="entry name" value="Transcription Factor, Ets-1"/>
    <property type="match status" value="1"/>
</dbReference>
<keyword evidence="2 3" id="KW-0238">DNA-binding</keyword>
<dbReference type="SUPFAM" id="SSF47769">
    <property type="entry name" value="SAM/Pointed domain"/>
    <property type="match status" value="1"/>
</dbReference>
<accession>A0A2G8K5U6</accession>
<proteinExistence type="inferred from homology"/>
<dbReference type="InterPro" id="IPR013761">
    <property type="entry name" value="SAM/pointed_sf"/>
</dbReference>
<evidence type="ECO:0000259" key="5">
    <source>
        <dbReference type="PROSITE" id="PS51433"/>
    </source>
</evidence>
<dbReference type="PROSITE" id="PS50061">
    <property type="entry name" value="ETS_DOMAIN_3"/>
    <property type="match status" value="1"/>
</dbReference>
<dbReference type="InterPro" id="IPR000418">
    <property type="entry name" value="Ets_dom"/>
</dbReference>
<dbReference type="OrthoDB" id="10067219at2759"/>
<name>A0A2G8K5U6_STIJA</name>
<gene>
    <name evidence="6" type="ORF">BSL78_19762</name>
</gene>
<dbReference type="GO" id="GO:0043565">
    <property type="term" value="F:sequence-specific DNA binding"/>
    <property type="evidence" value="ECO:0007669"/>
    <property type="project" value="InterPro"/>
</dbReference>
<evidence type="ECO:0000313" key="6">
    <source>
        <dbReference type="EMBL" id="PIK43380.1"/>
    </source>
</evidence>
<dbReference type="GO" id="GO:0005634">
    <property type="term" value="C:nucleus"/>
    <property type="evidence" value="ECO:0007669"/>
    <property type="project" value="UniProtKB-SubCell"/>
</dbReference>
<dbReference type="PRINTS" id="PR00454">
    <property type="entry name" value="ETSDOMAIN"/>
</dbReference>
<dbReference type="SUPFAM" id="SSF46785">
    <property type="entry name" value="Winged helix' DNA-binding domain"/>
    <property type="match status" value="1"/>
</dbReference>
<evidence type="ECO:0000256" key="3">
    <source>
        <dbReference type="RuleBase" id="RU004019"/>
    </source>
</evidence>
<reference evidence="6 7" key="1">
    <citation type="journal article" date="2017" name="PLoS Biol.">
        <title>The sea cucumber genome provides insights into morphological evolution and visceral regeneration.</title>
        <authorList>
            <person name="Zhang X."/>
            <person name="Sun L."/>
            <person name="Yuan J."/>
            <person name="Sun Y."/>
            <person name="Gao Y."/>
            <person name="Zhang L."/>
            <person name="Li S."/>
            <person name="Dai H."/>
            <person name="Hamel J.F."/>
            <person name="Liu C."/>
            <person name="Yu Y."/>
            <person name="Liu S."/>
            <person name="Lin W."/>
            <person name="Guo K."/>
            <person name="Jin S."/>
            <person name="Xu P."/>
            <person name="Storey K.B."/>
            <person name="Huan P."/>
            <person name="Zhang T."/>
            <person name="Zhou Y."/>
            <person name="Zhang J."/>
            <person name="Lin C."/>
            <person name="Li X."/>
            <person name="Xing L."/>
            <person name="Huo D."/>
            <person name="Sun M."/>
            <person name="Wang L."/>
            <person name="Mercier A."/>
            <person name="Li F."/>
            <person name="Yang H."/>
            <person name="Xiang J."/>
        </authorList>
    </citation>
    <scope>NUCLEOTIDE SEQUENCE [LARGE SCALE GENOMIC DNA]</scope>
    <source>
        <strain evidence="6">Shaxun</strain>
        <tissue evidence="6">Muscle</tissue>
    </source>
</reference>
<dbReference type="GO" id="GO:0030154">
    <property type="term" value="P:cell differentiation"/>
    <property type="evidence" value="ECO:0007669"/>
    <property type="project" value="TreeGrafter"/>
</dbReference>
<dbReference type="InterPro" id="IPR046328">
    <property type="entry name" value="ETS_fam"/>
</dbReference>
<feature type="domain" description="PNT" evidence="5">
    <location>
        <begin position="126"/>
        <end position="211"/>
    </location>
</feature>
<dbReference type="InterPro" id="IPR036390">
    <property type="entry name" value="WH_DNA-bd_sf"/>
</dbReference>
<dbReference type="Proteomes" id="UP000230750">
    <property type="component" value="Unassembled WGS sequence"/>
</dbReference>
<dbReference type="PANTHER" id="PTHR11849:SF289">
    <property type="entry name" value="ETS-LIKE PROTEIN POINTED"/>
    <property type="match status" value="1"/>
</dbReference>
<dbReference type="GO" id="GO:0000981">
    <property type="term" value="F:DNA-binding transcription factor activity, RNA polymerase II-specific"/>
    <property type="evidence" value="ECO:0007669"/>
    <property type="project" value="TreeGrafter"/>
</dbReference>